<accession>A0A9P4J5Z8</accession>
<keyword evidence="3" id="KW-0119">Carbohydrate metabolism</keyword>
<evidence type="ECO:0000256" key="2">
    <source>
        <dbReference type="ARBA" id="ARBA00023253"/>
    </source>
</evidence>
<dbReference type="EMBL" id="ML996085">
    <property type="protein sequence ID" value="KAF2153004.1"/>
    <property type="molecule type" value="Genomic_DNA"/>
</dbReference>
<keyword evidence="2" id="KW-0294">Fucose metabolism</keyword>
<organism evidence="5 6">
    <name type="scientific">Myriangium duriaei CBS 260.36</name>
    <dbReference type="NCBI Taxonomy" id="1168546"/>
    <lineage>
        <taxon>Eukaryota</taxon>
        <taxon>Fungi</taxon>
        <taxon>Dikarya</taxon>
        <taxon>Ascomycota</taxon>
        <taxon>Pezizomycotina</taxon>
        <taxon>Dothideomycetes</taxon>
        <taxon>Dothideomycetidae</taxon>
        <taxon>Myriangiales</taxon>
        <taxon>Myriangiaceae</taxon>
        <taxon>Myriangium</taxon>
    </lineage>
</organism>
<dbReference type="Pfam" id="PF10250">
    <property type="entry name" value="O-FucT"/>
    <property type="match status" value="1"/>
</dbReference>
<proteinExistence type="predicted"/>
<comment type="caution">
    <text evidence="5">The sequence shown here is derived from an EMBL/GenBank/DDBJ whole genome shotgun (WGS) entry which is preliminary data.</text>
</comment>
<dbReference type="GO" id="GO:0016740">
    <property type="term" value="F:transferase activity"/>
    <property type="evidence" value="ECO:0007669"/>
    <property type="project" value="UniProtKB-KW"/>
</dbReference>
<protein>
    <recommendedName>
        <fullName evidence="7">Alternative oxidase</fullName>
    </recommendedName>
</protein>
<dbReference type="CDD" id="cd11296">
    <property type="entry name" value="O-FucT_like"/>
    <property type="match status" value="1"/>
</dbReference>
<reference evidence="5" key="1">
    <citation type="journal article" date="2020" name="Stud. Mycol.">
        <title>101 Dothideomycetes genomes: a test case for predicting lifestyles and emergence of pathogens.</title>
        <authorList>
            <person name="Haridas S."/>
            <person name="Albert R."/>
            <person name="Binder M."/>
            <person name="Bloem J."/>
            <person name="Labutti K."/>
            <person name="Salamov A."/>
            <person name="Andreopoulos B."/>
            <person name="Baker S."/>
            <person name="Barry K."/>
            <person name="Bills G."/>
            <person name="Bluhm B."/>
            <person name="Cannon C."/>
            <person name="Castanera R."/>
            <person name="Culley D."/>
            <person name="Daum C."/>
            <person name="Ezra D."/>
            <person name="Gonzalez J."/>
            <person name="Henrissat B."/>
            <person name="Kuo A."/>
            <person name="Liang C."/>
            <person name="Lipzen A."/>
            <person name="Lutzoni F."/>
            <person name="Magnuson J."/>
            <person name="Mondo S."/>
            <person name="Nolan M."/>
            <person name="Ohm R."/>
            <person name="Pangilinan J."/>
            <person name="Park H.-J."/>
            <person name="Ramirez L."/>
            <person name="Alfaro M."/>
            <person name="Sun H."/>
            <person name="Tritt A."/>
            <person name="Yoshinaga Y."/>
            <person name="Zwiers L.-H."/>
            <person name="Turgeon B."/>
            <person name="Goodwin S."/>
            <person name="Spatafora J."/>
            <person name="Crous P."/>
            <person name="Grigoriev I."/>
        </authorList>
    </citation>
    <scope>NUCLEOTIDE SEQUENCE</scope>
    <source>
        <strain evidence="5">CBS 260.36</strain>
    </source>
</reference>
<dbReference type="AlphaFoldDB" id="A0A9P4J5Z8"/>
<dbReference type="GO" id="GO:0006004">
    <property type="term" value="P:fucose metabolic process"/>
    <property type="evidence" value="ECO:0007669"/>
    <property type="project" value="UniProtKB-KW"/>
</dbReference>
<dbReference type="OrthoDB" id="20368at2759"/>
<evidence type="ECO:0000313" key="6">
    <source>
        <dbReference type="Proteomes" id="UP000799439"/>
    </source>
</evidence>
<dbReference type="Proteomes" id="UP000799439">
    <property type="component" value="Unassembled WGS sequence"/>
</dbReference>
<keyword evidence="1" id="KW-0808">Transferase</keyword>
<keyword evidence="6" id="KW-1185">Reference proteome</keyword>
<evidence type="ECO:0000313" key="5">
    <source>
        <dbReference type="EMBL" id="KAF2153004.1"/>
    </source>
</evidence>
<dbReference type="InterPro" id="IPR019378">
    <property type="entry name" value="GDP-Fuc_O-FucTrfase"/>
</dbReference>
<sequence length="448" mass="50357">MSSRVGIILTLLLLLSWTLAHIRSTIIKPEPQSALNFTQDAFVEEWLDVHIGNPADGYALDQLCNHRGVKWIPNLVLNIDDANGGIGNVRGNILDFVFYAISHGASILLPSFARRSSSDLSALFDGRTSFDAFFDEQHFVSVLRAACPEFHVFQEDKQTAMTVVGDRMTPRALRTDLVETDSIQASVKTMMDWLAAHNTVMPLQAPSLVHVGRTLWDGPDTASFSPKMRRDFGALLRFRPQIRRLAAIASFNLAQRFRLDMQPSSSYYRNAYFGAHLRTEKDAMNAGWLSGALHANYSAQTDAYLSQAKKAGLTVLYVASGSTEDLQSFGDKARAHRMNVTHKRELLSDMDLQELDTLSWDQQAMVDYEILLRSSQFGGVVKSSFSYNIAIARAAVLEMEGRTVEKPWAEIDPRVLNVEDEMAFKDRASIIWGRDEWHERKIPRGAWP</sequence>
<keyword evidence="4" id="KW-0732">Signal</keyword>
<evidence type="ECO:0008006" key="7">
    <source>
        <dbReference type="Google" id="ProtNLM"/>
    </source>
</evidence>
<evidence type="ECO:0000256" key="4">
    <source>
        <dbReference type="SAM" id="SignalP"/>
    </source>
</evidence>
<name>A0A9P4J5Z8_9PEZI</name>
<gene>
    <name evidence="5" type="ORF">K461DRAFT_225288</name>
</gene>
<evidence type="ECO:0000256" key="1">
    <source>
        <dbReference type="ARBA" id="ARBA00022679"/>
    </source>
</evidence>
<evidence type="ECO:0000256" key="3">
    <source>
        <dbReference type="ARBA" id="ARBA00023277"/>
    </source>
</evidence>
<feature type="chain" id="PRO_5040163492" description="Alternative oxidase" evidence="4">
    <location>
        <begin position="21"/>
        <end position="448"/>
    </location>
</feature>
<dbReference type="Gene3D" id="3.40.50.11350">
    <property type="match status" value="1"/>
</dbReference>
<feature type="signal peptide" evidence="4">
    <location>
        <begin position="1"/>
        <end position="20"/>
    </location>
</feature>